<dbReference type="NCBIfam" id="NF004846">
    <property type="entry name" value="PRK06197.1"/>
    <property type="match status" value="1"/>
</dbReference>
<evidence type="ECO:0000256" key="2">
    <source>
        <dbReference type="ARBA" id="ARBA00012852"/>
    </source>
</evidence>
<comment type="catalytic activity">
    <reaction evidence="6">
        <text>all-trans-retinol + NADP(+) = all-trans-retinal + NADPH + H(+)</text>
        <dbReference type="Rhea" id="RHEA:25033"/>
        <dbReference type="ChEBI" id="CHEBI:15378"/>
        <dbReference type="ChEBI" id="CHEBI:17336"/>
        <dbReference type="ChEBI" id="CHEBI:17898"/>
        <dbReference type="ChEBI" id="CHEBI:57783"/>
        <dbReference type="ChEBI" id="CHEBI:58349"/>
        <dbReference type="EC" id="1.1.1.300"/>
    </reaction>
</comment>
<dbReference type="InterPro" id="IPR036291">
    <property type="entry name" value="NAD(P)-bd_dom_sf"/>
</dbReference>
<dbReference type="InterPro" id="IPR008560">
    <property type="entry name" value="DUF842_euk"/>
</dbReference>
<dbReference type="VEuPathDB" id="VectorBase:AALB20_025927"/>
<dbReference type="InterPro" id="IPR002347">
    <property type="entry name" value="SDR_fam"/>
</dbReference>
<evidence type="ECO:0000256" key="6">
    <source>
        <dbReference type="ARBA" id="ARBA00050568"/>
    </source>
</evidence>
<keyword evidence="5" id="KW-0443">Lipid metabolism</keyword>
<keyword evidence="9" id="KW-1185">Reference proteome</keyword>
<evidence type="ECO:0000256" key="5">
    <source>
        <dbReference type="ARBA" id="ARBA00023098"/>
    </source>
</evidence>
<reference evidence="8 9" key="1">
    <citation type="journal article" date="2017" name="G3 (Bethesda)">
        <title>The Physical Genome Mapping of Anopheles albimanus Corrected Scaffold Misassemblies and Identified Interarm Rearrangements in Genus Anopheles.</title>
        <authorList>
            <person name="Artemov G.N."/>
            <person name="Peery A.N."/>
            <person name="Jiang X."/>
            <person name="Tu Z."/>
            <person name="Stegniy V.N."/>
            <person name="Sharakhova M.V."/>
            <person name="Sharakhov I.V."/>
        </authorList>
    </citation>
    <scope>NUCLEOTIDE SEQUENCE [LARGE SCALE GENOMIC DNA]</scope>
    <source>
        <strain evidence="8 9">ALBI9_A</strain>
    </source>
</reference>
<evidence type="ECO:0000256" key="3">
    <source>
        <dbReference type="ARBA" id="ARBA00022857"/>
    </source>
</evidence>
<comment type="pathway">
    <text evidence="1">Cofactor metabolism; retinol metabolism.</text>
</comment>
<evidence type="ECO:0000256" key="4">
    <source>
        <dbReference type="ARBA" id="ARBA00023002"/>
    </source>
</evidence>
<dbReference type="GO" id="GO:0052650">
    <property type="term" value="F:all-trans-retinol dehydrogenase (NADP+) activity"/>
    <property type="evidence" value="ECO:0007669"/>
    <property type="project" value="UniProtKB-EC"/>
</dbReference>
<dbReference type="SUPFAM" id="SSF51735">
    <property type="entry name" value="NAD(P)-binding Rossmann-fold domains"/>
    <property type="match status" value="1"/>
</dbReference>
<comment type="similarity">
    <text evidence="7">Belongs to the short-chain dehydrogenases/reductases (SDR) family.</text>
</comment>
<dbReference type="Pfam" id="PF05811">
    <property type="entry name" value="DUF842"/>
    <property type="match status" value="1"/>
</dbReference>
<dbReference type="VEuPathDB" id="VectorBase:AALB005771"/>
<dbReference type="EnsemblMetazoa" id="AALB005771-RA">
    <property type="protein sequence ID" value="AALB005771-PA"/>
    <property type="gene ID" value="AALB005771"/>
</dbReference>
<keyword evidence="4" id="KW-0560">Oxidoreductase</keyword>
<name>A0A182FGX8_ANOAL</name>
<dbReference type="PANTHER" id="PTHR43157">
    <property type="entry name" value="PHOSPHATIDYLINOSITOL-GLYCAN BIOSYNTHESIS CLASS F PROTEIN-RELATED"/>
    <property type="match status" value="1"/>
</dbReference>
<keyword evidence="3" id="KW-0521">NADP</keyword>
<dbReference type="VEuPathDB" id="VectorBase:AALB20_036509"/>
<dbReference type="STRING" id="7167.A0A182FGX8"/>
<evidence type="ECO:0000256" key="1">
    <source>
        <dbReference type="ARBA" id="ARBA00004891"/>
    </source>
</evidence>
<reference evidence="8" key="2">
    <citation type="submission" date="2022-08" db="UniProtKB">
        <authorList>
            <consortium name="EnsemblMetazoa"/>
        </authorList>
    </citation>
    <scope>IDENTIFICATION</scope>
    <source>
        <strain evidence="8">STECLA/ALBI9_A</strain>
    </source>
</reference>
<proteinExistence type="inferred from homology"/>
<dbReference type="EC" id="1.1.1.300" evidence="2"/>
<evidence type="ECO:0000313" key="9">
    <source>
        <dbReference type="Proteomes" id="UP000069272"/>
    </source>
</evidence>
<dbReference type="PRINTS" id="PR00081">
    <property type="entry name" value="GDHRDH"/>
</dbReference>
<evidence type="ECO:0000313" key="8">
    <source>
        <dbReference type="EnsemblMetazoa" id="AALB005771-PA"/>
    </source>
</evidence>
<dbReference type="FunFam" id="3.40.50.720:FF:000145">
    <property type="entry name" value="Retinol dehydrogenase 12"/>
    <property type="match status" value="1"/>
</dbReference>
<sequence length="488" mass="54876">MIEQQKQRIEMEITKQLDDLDRTVLRKMQADMHDCAAKCCKDMASSMDTVQQCVERCSVPAQRAQQHVETEMNSFNNRLQRCVMDCNDSIKDKMGPNPSEGEKAKYTAEFERCAIKCVDKHVEILPNMFASMRKVLQRRSSACIKVFPQKKHTRVVKMSIFRSKIILASSAIGTLIGGTVLLKDYMQGAKFQNSDIRADGKVVIVTGANTGIGKETAHYLARRGAHVYMACRDMKKCEEARTDIVLDTRNPQVFCRECDLASMQSIRQFVKQFKSEQQRLDILINNAGVMRCPRTVTKEGIELQLGVNHMGHFLLTNLLLDQLKLSAPSRIVVVSSLAHTRGQIALDDLNSIKSYDEARAYEQSKLANVLFTRELAKRLQGTGVTVNAVHPGIVDTELMRHMSIFNSWFSAIFVKPFVWPFLKSPLYGAQTSVYAALEPSLEKVSGQYFSDCAPKEVAEQAKDEQVAKWLWAVSEKWTGTLTGTAAVS</sequence>
<dbReference type="Gene3D" id="3.40.50.720">
    <property type="entry name" value="NAD(P)-binding Rossmann-like Domain"/>
    <property type="match status" value="1"/>
</dbReference>
<protein>
    <recommendedName>
        <fullName evidence="2">NADP-retinol dehydrogenase</fullName>
        <ecNumber evidence="2">1.1.1.300</ecNumber>
    </recommendedName>
</protein>
<evidence type="ECO:0000256" key="7">
    <source>
        <dbReference type="RuleBase" id="RU000363"/>
    </source>
</evidence>
<dbReference type="Pfam" id="PF00106">
    <property type="entry name" value="adh_short"/>
    <property type="match status" value="1"/>
</dbReference>
<dbReference type="AlphaFoldDB" id="A0A182FGX8"/>
<organism evidence="8 9">
    <name type="scientific">Anopheles albimanus</name>
    <name type="common">New world malaria mosquito</name>
    <dbReference type="NCBI Taxonomy" id="7167"/>
    <lineage>
        <taxon>Eukaryota</taxon>
        <taxon>Metazoa</taxon>
        <taxon>Ecdysozoa</taxon>
        <taxon>Arthropoda</taxon>
        <taxon>Hexapoda</taxon>
        <taxon>Insecta</taxon>
        <taxon>Pterygota</taxon>
        <taxon>Neoptera</taxon>
        <taxon>Endopterygota</taxon>
        <taxon>Diptera</taxon>
        <taxon>Nematocera</taxon>
        <taxon>Culicoidea</taxon>
        <taxon>Culicidae</taxon>
        <taxon>Anophelinae</taxon>
        <taxon>Anopheles</taxon>
    </lineage>
</organism>
<accession>A0A182FGX8</accession>
<dbReference type="PRINTS" id="PR00080">
    <property type="entry name" value="SDRFAMILY"/>
</dbReference>
<dbReference type="PANTHER" id="PTHR43157:SF31">
    <property type="entry name" value="PHOSPHATIDYLINOSITOL-GLYCAN BIOSYNTHESIS CLASS F PROTEIN"/>
    <property type="match status" value="1"/>
</dbReference>
<dbReference type="Proteomes" id="UP000069272">
    <property type="component" value="Chromosome 3L"/>
</dbReference>